<dbReference type="Pfam" id="PF21047">
    <property type="entry name" value="HEAT_Maestro"/>
    <property type="match status" value="1"/>
</dbReference>
<dbReference type="InterPro" id="IPR048465">
    <property type="entry name" value="Maestro-like_HEAT"/>
</dbReference>
<reference evidence="4 5" key="1">
    <citation type="submission" date="2019-04" db="EMBL/GenBank/DDBJ databases">
        <title>Draft genome of the big-headed turtle Platysternon megacephalum.</title>
        <authorList>
            <person name="Gong S."/>
        </authorList>
    </citation>
    <scope>NUCLEOTIDE SEQUENCE [LARGE SCALE GENOMIC DNA]</scope>
    <source>
        <strain evidence="4">DO16091913</strain>
        <tissue evidence="4">Muscle</tissue>
    </source>
</reference>
<feature type="domain" description="Maestro-like HEAT-repeats" evidence="2">
    <location>
        <begin position="1"/>
        <end position="172"/>
    </location>
</feature>
<dbReference type="PANTHER" id="PTHR23120:SF42">
    <property type="entry name" value="MAESTRO HEAT-LIKE REPEAT FAMILY MEMBER 3"/>
    <property type="match status" value="1"/>
</dbReference>
<dbReference type="EMBL" id="QXTE01000949">
    <property type="protein sequence ID" value="TFJ95947.1"/>
    <property type="molecule type" value="Genomic_DNA"/>
</dbReference>
<accession>A0A4D9DID2</accession>
<name>A0A4D9DID2_9SAUR</name>
<dbReference type="Pfam" id="PF23227">
    <property type="entry name" value="HEAT_MROH2B_C"/>
    <property type="match status" value="1"/>
</dbReference>
<dbReference type="SUPFAM" id="SSF48371">
    <property type="entry name" value="ARM repeat"/>
    <property type="match status" value="1"/>
</dbReference>
<keyword evidence="4" id="KW-0687">Ribonucleoprotein</keyword>
<dbReference type="AlphaFoldDB" id="A0A4D9DID2"/>
<dbReference type="PANTHER" id="PTHR23120">
    <property type="entry name" value="MAESTRO-RELATED HEAT DOMAIN-CONTAINING"/>
    <property type="match status" value="1"/>
</dbReference>
<proteinExistence type="predicted"/>
<comment type="caution">
    <text evidence="4">The sequence shown here is derived from an EMBL/GenBank/DDBJ whole genome shotgun (WGS) entry which is preliminary data.</text>
</comment>
<dbReference type="GO" id="GO:0005840">
    <property type="term" value="C:ribosome"/>
    <property type="evidence" value="ECO:0007669"/>
    <property type="project" value="UniProtKB-KW"/>
</dbReference>
<keyword evidence="4" id="KW-0689">Ribosomal protein</keyword>
<protein>
    <submittedName>
        <fullName evidence="4">50S ribosomal protein L5</fullName>
    </submittedName>
</protein>
<dbReference type="Proteomes" id="UP000297703">
    <property type="component" value="Unassembled WGS sequence"/>
</dbReference>
<evidence type="ECO:0000256" key="1">
    <source>
        <dbReference type="ARBA" id="ARBA00022737"/>
    </source>
</evidence>
<evidence type="ECO:0000313" key="4">
    <source>
        <dbReference type="EMBL" id="TFJ95947.1"/>
    </source>
</evidence>
<evidence type="ECO:0000259" key="2">
    <source>
        <dbReference type="Pfam" id="PF21047"/>
    </source>
</evidence>
<dbReference type="GO" id="GO:0005737">
    <property type="term" value="C:cytoplasm"/>
    <property type="evidence" value="ECO:0007669"/>
    <property type="project" value="TreeGrafter"/>
</dbReference>
<keyword evidence="5" id="KW-1185">Reference proteome</keyword>
<dbReference type="OrthoDB" id="9047844at2759"/>
<evidence type="ECO:0000313" key="5">
    <source>
        <dbReference type="Proteomes" id="UP000297703"/>
    </source>
</evidence>
<evidence type="ECO:0000259" key="3">
    <source>
        <dbReference type="Pfam" id="PF23227"/>
    </source>
</evidence>
<dbReference type="InterPro" id="IPR045206">
    <property type="entry name" value="Maestro_heat-like_prot"/>
</dbReference>
<dbReference type="InterPro" id="IPR016024">
    <property type="entry name" value="ARM-type_fold"/>
</dbReference>
<reference evidence="4 5" key="2">
    <citation type="submission" date="2019-04" db="EMBL/GenBank/DDBJ databases">
        <title>The genome sequence of big-headed turtle.</title>
        <authorList>
            <person name="Gong S."/>
        </authorList>
    </citation>
    <scope>NUCLEOTIDE SEQUENCE [LARGE SCALE GENOMIC DNA]</scope>
    <source>
        <strain evidence="4">DO16091913</strain>
        <tissue evidence="4">Muscle</tissue>
    </source>
</reference>
<dbReference type="InterPro" id="IPR055406">
    <property type="entry name" value="HEAT_Maestro"/>
</dbReference>
<sequence>MKALYHLYLFMLQLKSRTMVKNSAEFRHFLEDRQAVHSRWVTWFTNTSDITLVFAKYFNPSESMDFLLTAIDGMRDTSIHDSVAAGHMLHKILGVPSLESVSEAVSSIYHNLDSISEPLSQQELRRALVLLGYRYSEEVVRTLLGCSLSCDSIAAEMWRMLTSLPNTAGKVLKELLNRLQEEPLRQHQAISQKEAGVAPLAATRALYKILQEQACGQKVKELFPQFYIALLFQITYTMEPSMQDIALHQRMHNEEDTPTPLSPVRWAVNAMEALLQCAGYGDQVTFIQKQGGWDMLMSSSTHHEGLLQCPDLGNKREDAILDQMSRQLRDPNTVVRWLVLKGLLYLALHPEKVGKLQRLLPDVLERLQEVDSDLIAKAITVLKYILIGMDKQSASRASG</sequence>
<organism evidence="4 5">
    <name type="scientific">Platysternon megacephalum</name>
    <name type="common">big-headed turtle</name>
    <dbReference type="NCBI Taxonomy" id="55544"/>
    <lineage>
        <taxon>Eukaryota</taxon>
        <taxon>Metazoa</taxon>
        <taxon>Chordata</taxon>
        <taxon>Craniata</taxon>
        <taxon>Vertebrata</taxon>
        <taxon>Euteleostomi</taxon>
        <taxon>Archelosauria</taxon>
        <taxon>Testudinata</taxon>
        <taxon>Testudines</taxon>
        <taxon>Cryptodira</taxon>
        <taxon>Durocryptodira</taxon>
        <taxon>Testudinoidea</taxon>
        <taxon>Platysternidae</taxon>
        <taxon>Platysternon</taxon>
    </lineage>
</organism>
<keyword evidence="1" id="KW-0677">Repeat</keyword>
<gene>
    <name evidence="4" type="ORF">DR999_PMT22315</name>
</gene>
<feature type="domain" description="Maestro/Maestro-like HEAT-repeats" evidence="3">
    <location>
        <begin position="320"/>
        <end position="396"/>
    </location>
</feature>